<evidence type="ECO:0008006" key="4">
    <source>
        <dbReference type="Google" id="ProtNLM"/>
    </source>
</evidence>
<feature type="transmembrane region" description="Helical" evidence="1">
    <location>
        <begin position="159"/>
        <end position="178"/>
    </location>
</feature>
<evidence type="ECO:0000313" key="3">
    <source>
        <dbReference type="Proteomes" id="UP001596413"/>
    </source>
</evidence>
<keyword evidence="1" id="KW-0472">Membrane</keyword>
<dbReference type="EMBL" id="JBHSZO010000028">
    <property type="protein sequence ID" value="MFC7220065.1"/>
    <property type="molecule type" value="Genomic_DNA"/>
</dbReference>
<organism evidence="2 3">
    <name type="scientific">Streptomyces polyrhachis</name>
    <dbReference type="NCBI Taxonomy" id="1282885"/>
    <lineage>
        <taxon>Bacteria</taxon>
        <taxon>Bacillati</taxon>
        <taxon>Actinomycetota</taxon>
        <taxon>Actinomycetes</taxon>
        <taxon>Kitasatosporales</taxon>
        <taxon>Streptomycetaceae</taxon>
        <taxon>Streptomyces</taxon>
    </lineage>
</organism>
<keyword evidence="1" id="KW-0812">Transmembrane</keyword>
<evidence type="ECO:0000313" key="2">
    <source>
        <dbReference type="EMBL" id="MFC7220065.1"/>
    </source>
</evidence>
<name>A0ABW2GKP8_9ACTN</name>
<feature type="transmembrane region" description="Helical" evidence="1">
    <location>
        <begin position="125"/>
        <end position="147"/>
    </location>
</feature>
<proteinExistence type="predicted"/>
<feature type="transmembrane region" description="Helical" evidence="1">
    <location>
        <begin position="35"/>
        <end position="56"/>
    </location>
</feature>
<protein>
    <recommendedName>
        <fullName evidence="4">Integral membrane protein</fullName>
    </recommendedName>
</protein>
<dbReference type="RefSeq" id="WP_386416458.1">
    <property type="nucleotide sequence ID" value="NZ_JBHSZO010000028.1"/>
</dbReference>
<keyword evidence="3" id="KW-1185">Reference proteome</keyword>
<evidence type="ECO:0000256" key="1">
    <source>
        <dbReference type="SAM" id="Phobius"/>
    </source>
</evidence>
<feature type="transmembrane region" description="Helical" evidence="1">
    <location>
        <begin position="7"/>
        <end position="29"/>
    </location>
</feature>
<comment type="caution">
    <text evidence="2">The sequence shown here is derived from an EMBL/GenBank/DDBJ whole genome shotgun (WGS) entry which is preliminary data.</text>
</comment>
<keyword evidence="1" id="KW-1133">Transmembrane helix</keyword>
<reference evidence="3" key="1">
    <citation type="journal article" date="2019" name="Int. J. Syst. Evol. Microbiol.">
        <title>The Global Catalogue of Microorganisms (GCM) 10K type strain sequencing project: providing services to taxonomists for standard genome sequencing and annotation.</title>
        <authorList>
            <consortium name="The Broad Institute Genomics Platform"/>
            <consortium name="The Broad Institute Genome Sequencing Center for Infectious Disease"/>
            <person name="Wu L."/>
            <person name="Ma J."/>
        </authorList>
    </citation>
    <scope>NUCLEOTIDE SEQUENCE [LARGE SCALE GENOMIC DNA]</scope>
    <source>
        <strain evidence="3">CGMCC 1.13681</strain>
    </source>
</reference>
<sequence>MTAIRRIVRWGCLALLPGEVVLFVCLLGGVPLPGVVRVVVEAAVAVVLSAAVGLLVSDYRRHRAGLPPRAAFLAALGDTLPPSVVKLTVHEVTLSTSFLRWVSRRGAHGVGEGDTAVAYASGQTVVVFGFLFVSVVETVALFFLIPWPAVHLVVTVLDVWGVYFIVALHASCVVRPHVLGADGSLRLRYGALLDIRVPAGLIASARVERAYPEGRLGRVGENGVADLAVASQTTVTVELTEPLAFVRALGGRAQARGFRFYAERPAAVVAALSKRTGETPGSAAVSRTSTR</sequence>
<accession>A0ABW2GKP8</accession>
<gene>
    <name evidence="2" type="ORF">ACFQLX_18120</name>
</gene>
<dbReference type="Proteomes" id="UP001596413">
    <property type="component" value="Unassembled WGS sequence"/>
</dbReference>